<dbReference type="InterPro" id="IPR036869">
    <property type="entry name" value="J_dom_sf"/>
</dbReference>
<dbReference type="SUPFAM" id="SSF46565">
    <property type="entry name" value="Chaperone J-domain"/>
    <property type="match status" value="1"/>
</dbReference>
<dbReference type="SUPFAM" id="SSF158682">
    <property type="entry name" value="TerB-like"/>
    <property type="match status" value="1"/>
</dbReference>
<keyword evidence="3 7" id="KW-0812">Transmembrane</keyword>
<gene>
    <name evidence="7 10" type="primary">djlA</name>
    <name evidence="10" type="ORF">NYF23_03035</name>
</gene>
<dbReference type="Gene3D" id="1.10.287.110">
    <property type="entry name" value="DnaJ domain"/>
    <property type="match status" value="1"/>
</dbReference>
<evidence type="ECO:0000256" key="5">
    <source>
        <dbReference type="ARBA" id="ARBA00023136"/>
    </source>
</evidence>
<keyword evidence="4 7" id="KW-1133">Transmembrane helix</keyword>
<feature type="topological domain" description="Cytoplasmic" evidence="7">
    <location>
        <begin position="30"/>
        <end position="264"/>
    </location>
</feature>
<name>A0ABY5TQF1_9GAMM</name>
<keyword evidence="6 7" id="KW-0143">Chaperone</keyword>
<evidence type="ECO:0000256" key="7">
    <source>
        <dbReference type="HAMAP-Rule" id="MF_01153"/>
    </source>
</evidence>
<evidence type="ECO:0000256" key="6">
    <source>
        <dbReference type="ARBA" id="ARBA00023186"/>
    </source>
</evidence>
<dbReference type="InterPro" id="IPR001623">
    <property type="entry name" value="DnaJ_domain"/>
</dbReference>
<organism evidence="10 11">
    <name type="scientific">SAR92 clade bacterium H455</name>
    <dbReference type="NCBI Taxonomy" id="2974818"/>
    <lineage>
        <taxon>Bacteria</taxon>
        <taxon>Pseudomonadati</taxon>
        <taxon>Pseudomonadota</taxon>
        <taxon>Gammaproteobacteria</taxon>
        <taxon>Cellvibrionales</taxon>
        <taxon>Porticoccaceae</taxon>
        <taxon>SAR92 clade</taxon>
    </lineage>
</organism>
<keyword evidence="5 7" id="KW-0472">Membrane</keyword>
<protein>
    <recommendedName>
        <fullName evidence="7">Co-chaperone protein DjlA</fullName>
    </recommendedName>
</protein>
<evidence type="ECO:0000256" key="3">
    <source>
        <dbReference type="ARBA" id="ARBA00022692"/>
    </source>
</evidence>
<evidence type="ECO:0000256" key="1">
    <source>
        <dbReference type="ARBA" id="ARBA00022475"/>
    </source>
</evidence>
<dbReference type="PROSITE" id="PS50076">
    <property type="entry name" value="DNAJ_2"/>
    <property type="match status" value="1"/>
</dbReference>
<feature type="transmembrane region" description="Helical" evidence="8">
    <location>
        <begin position="6"/>
        <end position="27"/>
    </location>
</feature>
<feature type="topological domain" description="Periplasmic" evidence="7">
    <location>
        <begin position="1"/>
        <end position="5"/>
    </location>
</feature>
<keyword evidence="11" id="KW-1185">Reference proteome</keyword>
<dbReference type="NCBIfam" id="NF006948">
    <property type="entry name" value="PRK09430.1"/>
    <property type="match status" value="1"/>
</dbReference>
<evidence type="ECO:0000259" key="9">
    <source>
        <dbReference type="PROSITE" id="PS50076"/>
    </source>
</evidence>
<evidence type="ECO:0000256" key="2">
    <source>
        <dbReference type="ARBA" id="ARBA00022519"/>
    </source>
</evidence>
<dbReference type="Gene3D" id="1.10.3680.10">
    <property type="entry name" value="TerB-like"/>
    <property type="match status" value="1"/>
</dbReference>
<dbReference type="Pfam" id="PF05099">
    <property type="entry name" value="TerB"/>
    <property type="match status" value="1"/>
</dbReference>
<dbReference type="HAMAP" id="MF_01153">
    <property type="entry name" value="DjlA"/>
    <property type="match status" value="1"/>
</dbReference>
<dbReference type="CDD" id="cd07316">
    <property type="entry name" value="terB_like_DjlA"/>
    <property type="match status" value="1"/>
</dbReference>
<comment type="function">
    <text evidence="7">Regulatory DnaK co-chaperone. Direct interaction between DnaK and DjlA is needed for the induction of the wcaABCDE operon, involved in the synthesis of a colanic acid polysaccharide capsule, possibly through activation of the RcsB/RcsC phosphotransfer signaling pathway. The colanic acid capsule may help the bacterium survive conditions outside the host.</text>
</comment>
<evidence type="ECO:0000256" key="4">
    <source>
        <dbReference type="ARBA" id="ARBA00022989"/>
    </source>
</evidence>
<comment type="subunit">
    <text evidence="7">Homodimer.</text>
</comment>
<evidence type="ECO:0000313" key="10">
    <source>
        <dbReference type="EMBL" id="UVW35595.1"/>
    </source>
</evidence>
<dbReference type="CDD" id="cd06257">
    <property type="entry name" value="DnaJ"/>
    <property type="match status" value="1"/>
</dbReference>
<feature type="domain" description="J" evidence="9">
    <location>
        <begin position="200"/>
        <end position="264"/>
    </location>
</feature>
<comment type="subcellular location">
    <subcellularLocation>
        <location evidence="7">Cell inner membrane</location>
        <topology evidence="7">Single-pass type III membrane protein</topology>
    </subcellularLocation>
</comment>
<dbReference type="Proteomes" id="UP001059934">
    <property type="component" value="Chromosome"/>
</dbReference>
<comment type="domain">
    <text evidence="7">The transmembrane domain is a dimerization domain.</text>
</comment>
<keyword evidence="1 7" id="KW-1003">Cell membrane</keyword>
<dbReference type="InterPro" id="IPR023749">
    <property type="entry name" value="DjlA"/>
</dbReference>
<proteinExistence type="inferred from homology"/>
<dbReference type="Pfam" id="PF00226">
    <property type="entry name" value="DnaJ"/>
    <property type="match status" value="1"/>
</dbReference>
<sequence>MIAGKIIAGLLGLSVAGPIGVLIGVYIGHQFDKGLGGLRPMSAQQQAEVRESFFDTVFGLLGHLAKADGRVSEAEVAHAEALMSKMGLNTPHRKKAIELFKTGSKSGFSIDVTMDRFMAVCGRQNNLKRALLDYLVSLAIADGELHQAEQDVLRKIAGRLGFSSALFDKFIEMVKAQSQFKQSGGSGGYRESTSPATLQAAYTALGVEAAQTDAQIKRAYRKLISANHPDKLIGQGMPDDMVKLATERTQEIQTAYELVVASRK</sequence>
<evidence type="ECO:0000313" key="11">
    <source>
        <dbReference type="Proteomes" id="UP001059934"/>
    </source>
</evidence>
<dbReference type="InterPro" id="IPR029024">
    <property type="entry name" value="TerB-like"/>
</dbReference>
<keyword evidence="2 7" id="KW-0997">Cell inner membrane</keyword>
<accession>A0ABY5TQF1</accession>
<reference evidence="10" key="1">
    <citation type="submission" date="2022-08" db="EMBL/GenBank/DDBJ databases">
        <title>Catabolic pathway analysis in culturable SAR92 clade bacteria reveals their overlooked roles in DMSP degradation in coastal seas.</title>
        <authorList>
            <person name="He X."/>
            <person name="Zhang X."/>
            <person name="Zhang Y."/>
        </authorList>
    </citation>
    <scope>NUCLEOTIDE SEQUENCE</scope>
    <source>
        <strain evidence="10">H455</strain>
    </source>
</reference>
<evidence type="ECO:0000256" key="8">
    <source>
        <dbReference type="SAM" id="Phobius"/>
    </source>
</evidence>
<dbReference type="InterPro" id="IPR007791">
    <property type="entry name" value="DjlA_N"/>
</dbReference>
<dbReference type="SMART" id="SM00271">
    <property type="entry name" value="DnaJ"/>
    <property type="match status" value="1"/>
</dbReference>
<dbReference type="EMBL" id="CP103416">
    <property type="protein sequence ID" value="UVW35595.1"/>
    <property type="molecule type" value="Genomic_DNA"/>
</dbReference>
<dbReference type="PRINTS" id="PR00625">
    <property type="entry name" value="JDOMAIN"/>
</dbReference>